<comment type="caution">
    <text evidence="1">The sequence shown here is derived from an EMBL/GenBank/DDBJ whole genome shotgun (WGS) entry which is preliminary data.</text>
</comment>
<dbReference type="AlphaFoldDB" id="A0AAV6NX49"/>
<evidence type="ECO:0000313" key="2">
    <source>
        <dbReference type="Proteomes" id="UP000685013"/>
    </source>
</evidence>
<name>A0AAV6NX49_9ROSI</name>
<organism evidence="1 2">
    <name type="scientific">Cucurbita argyrosperma subsp. sororia</name>
    <dbReference type="NCBI Taxonomy" id="37648"/>
    <lineage>
        <taxon>Eukaryota</taxon>
        <taxon>Viridiplantae</taxon>
        <taxon>Streptophyta</taxon>
        <taxon>Embryophyta</taxon>
        <taxon>Tracheophyta</taxon>
        <taxon>Spermatophyta</taxon>
        <taxon>Magnoliopsida</taxon>
        <taxon>eudicotyledons</taxon>
        <taxon>Gunneridae</taxon>
        <taxon>Pentapetalae</taxon>
        <taxon>rosids</taxon>
        <taxon>fabids</taxon>
        <taxon>Cucurbitales</taxon>
        <taxon>Cucurbitaceae</taxon>
        <taxon>Cucurbiteae</taxon>
        <taxon>Cucurbita</taxon>
    </lineage>
</organism>
<dbReference type="Proteomes" id="UP000685013">
    <property type="component" value="Chromosome 3"/>
</dbReference>
<reference evidence="1 2" key="1">
    <citation type="journal article" date="2021" name="Hortic Res">
        <title>The domestication of Cucurbita argyrosperma as revealed by the genome of its wild relative.</title>
        <authorList>
            <person name="Barrera-Redondo J."/>
            <person name="Sanchez-de la Vega G."/>
            <person name="Aguirre-Liguori J.A."/>
            <person name="Castellanos-Morales G."/>
            <person name="Gutierrez-Guerrero Y.T."/>
            <person name="Aguirre-Dugua X."/>
            <person name="Aguirre-Planter E."/>
            <person name="Tenaillon M.I."/>
            <person name="Lira-Saade R."/>
            <person name="Eguiarte L.E."/>
        </authorList>
    </citation>
    <scope>NUCLEOTIDE SEQUENCE [LARGE SCALE GENOMIC DNA]</scope>
    <source>
        <strain evidence="1">JBR-2021</strain>
    </source>
</reference>
<gene>
    <name evidence="1" type="ORF">SDJN03_04385</name>
</gene>
<keyword evidence="2" id="KW-1185">Reference proteome</keyword>
<evidence type="ECO:0000313" key="1">
    <source>
        <dbReference type="EMBL" id="KAG6603776.1"/>
    </source>
</evidence>
<feature type="non-terminal residue" evidence="1">
    <location>
        <position position="1"/>
    </location>
</feature>
<accession>A0AAV6NX49</accession>
<protein>
    <recommendedName>
        <fullName evidence="3">tRNA(Phe) 7-((3-amino-3-carboxypropyl)-4-demethylwyosine(37)-N(4))-methyltransferase</fullName>
    </recommendedName>
</protein>
<dbReference type="EMBL" id="JAGKQH010000003">
    <property type="protein sequence ID" value="KAG6603776.1"/>
    <property type="molecule type" value="Genomic_DNA"/>
</dbReference>
<proteinExistence type="predicted"/>
<sequence length="177" mass="19818">MAYQLHSYLYLPPFPAPSFPVGVSGRLLKAAKRIEFEKRKTATMASLGSTDTKITQGKLGYSLNSHPSYFTTSSCTGRNIPLDMFMLHDHQKHAVVIVYLLNGSTLLGNPSRSFSFGTTFSEPMIIRLHPLISSEVISGHSGNTEKLATHPIEELEKENPIHFIWSDPDLDDFHFRP</sequence>
<evidence type="ECO:0008006" key="3">
    <source>
        <dbReference type="Google" id="ProtNLM"/>
    </source>
</evidence>